<accession>A0ABP7J886</accession>
<organism evidence="2 3">
    <name type="scientific">Nocardioides panacisoli</name>
    <dbReference type="NCBI Taxonomy" id="627624"/>
    <lineage>
        <taxon>Bacteria</taxon>
        <taxon>Bacillati</taxon>
        <taxon>Actinomycetota</taxon>
        <taxon>Actinomycetes</taxon>
        <taxon>Propionibacteriales</taxon>
        <taxon>Nocardioidaceae</taxon>
        <taxon>Nocardioides</taxon>
    </lineage>
</organism>
<keyword evidence="3" id="KW-1185">Reference proteome</keyword>
<keyword evidence="1" id="KW-0812">Transmembrane</keyword>
<protein>
    <recommendedName>
        <fullName evidence="4">DUF3040 domain-containing protein</fullName>
    </recommendedName>
</protein>
<dbReference type="Proteomes" id="UP001501821">
    <property type="component" value="Unassembled WGS sequence"/>
</dbReference>
<name>A0ABP7J886_9ACTN</name>
<evidence type="ECO:0000256" key="1">
    <source>
        <dbReference type="SAM" id="Phobius"/>
    </source>
</evidence>
<keyword evidence="1" id="KW-1133">Transmembrane helix</keyword>
<feature type="transmembrane region" description="Helical" evidence="1">
    <location>
        <begin position="46"/>
        <end position="66"/>
    </location>
</feature>
<comment type="caution">
    <text evidence="2">The sequence shown here is derived from an EMBL/GenBank/DDBJ whole genome shotgun (WGS) entry which is preliminary data.</text>
</comment>
<dbReference type="EMBL" id="BAABAH010000024">
    <property type="protein sequence ID" value="GAA3836247.1"/>
    <property type="molecule type" value="Genomic_DNA"/>
</dbReference>
<reference evidence="3" key="1">
    <citation type="journal article" date="2019" name="Int. J. Syst. Evol. Microbiol.">
        <title>The Global Catalogue of Microorganisms (GCM) 10K type strain sequencing project: providing services to taxonomists for standard genome sequencing and annotation.</title>
        <authorList>
            <consortium name="The Broad Institute Genomics Platform"/>
            <consortium name="The Broad Institute Genome Sequencing Center for Infectious Disease"/>
            <person name="Wu L."/>
            <person name="Ma J."/>
        </authorList>
    </citation>
    <scope>NUCLEOTIDE SEQUENCE [LARGE SCALE GENOMIC DNA]</scope>
    <source>
        <strain evidence="3">JCM 16953</strain>
    </source>
</reference>
<proteinExistence type="predicted"/>
<evidence type="ECO:0000313" key="2">
    <source>
        <dbReference type="EMBL" id="GAA3836247.1"/>
    </source>
</evidence>
<sequence>MEHDVPTTTRRRHLLTDVQLASHAGATAEDLTHGHRDGNGLRAHRTYIIVVSLVALVLLGVAIAAASGSM</sequence>
<evidence type="ECO:0000313" key="3">
    <source>
        <dbReference type="Proteomes" id="UP001501821"/>
    </source>
</evidence>
<evidence type="ECO:0008006" key="4">
    <source>
        <dbReference type="Google" id="ProtNLM"/>
    </source>
</evidence>
<keyword evidence="1" id="KW-0472">Membrane</keyword>
<gene>
    <name evidence="2" type="ORF">GCM10022242_41270</name>
</gene>